<sequence>MNTAVGIGAAALVAAASVFAFSPRHPPALAATSLGVQTTHFNDLAQVGDRLLAAGTLGDIVYSEDQGQHWQAATVDHPRQALLVSMAFAPDKKTGFAVGHEDWILRTQDGGKTWQEVLFQEKNGEPLMSVARLPSGDWITVGAFGKALVSHDGGKAWEPLTLPEQVEDKHLNRIVSSADGRRWLIVGERGLVLHSADGGASWQAETPFYNGSFYGAMALDGGGWLIYGMRGNIFTQATPDAPWVRSQVPAPVSFFGHARQADGAIVLVGQGSMLGISRDGGKSFTLQRAKGRATLTDVLLTGQDQGWIASDAGLQPYNVAAQTGQDTAQGAKP</sequence>
<name>A0A1G9NXF5_9BURK</name>
<proteinExistence type="predicted"/>
<dbReference type="PANTHER" id="PTHR47199:SF2">
    <property type="entry name" value="PHOTOSYSTEM II STABILITY_ASSEMBLY FACTOR HCF136, CHLOROPLASTIC"/>
    <property type="match status" value="1"/>
</dbReference>
<organism evidence="5 6">
    <name type="scientific">Oryzisolibacter propanilivorax</name>
    <dbReference type="NCBI Taxonomy" id="1527607"/>
    <lineage>
        <taxon>Bacteria</taxon>
        <taxon>Pseudomonadati</taxon>
        <taxon>Pseudomonadota</taxon>
        <taxon>Betaproteobacteria</taxon>
        <taxon>Burkholderiales</taxon>
        <taxon>Comamonadaceae</taxon>
        <taxon>Oryzisolibacter</taxon>
    </lineage>
</organism>
<dbReference type="Pfam" id="PF14870">
    <property type="entry name" value="PSII_BNR"/>
    <property type="match status" value="1"/>
</dbReference>
<dbReference type="OrthoDB" id="9767885at2"/>
<keyword evidence="1" id="KW-0602">Photosynthesis</keyword>
<dbReference type="SUPFAM" id="SSF110296">
    <property type="entry name" value="Oligoxyloglucan reducing end-specific cellobiohydrolase"/>
    <property type="match status" value="1"/>
</dbReference>
<reference evidence="6" key="1">
    <citation type="submission" date="2016-10" db="EMBL/GenBank/DDBJ databases">
        <authorList>
            <person name="Varghese N."/>
            <person name="Submissions S."/>
        </authorList>
    </citation>
    <scope>NUCLEOTIDE SEQUENCE [LARGE SCALE GENOMIC DNA]</scope>
    <source>
        <strain evidence="6">EPL6</strain>
    </source>
</reference>
<dbReference type="EMBL" id="FNHP01000001">
    <property type="protein sequence ID" value="SDL91312.1"/>
    <property type="molecule type" value="Genomic_DNA"/>
</dbReference>
<feature type="signal peptide" evidence="3">
    <location>
        <begin position="1"/>
        <end position="20"/>
    </location>
</feature>
<evidence type="ECO:0000256" key="1">
    <source>
        <dbReference type="ARBA" id="ARBA00022531"/>
    </source>
</evidence>
<evidence type="ECO:0000256" key="3">
    <source>
        <dbReference type="SAM" id="SignalP"/>
    </source>
</evidence>
<dbReference type="AlphaFoldDB" id="A0A1G9NXF5"/>
<dbReference type="GO" id="GO:0015979">
    <property type="term" value="P:photosynthesis"/>
    <property type="evidence" value="ECO:0007669"/>
    <property type="project" value="UniProtKB-KW"/>
</dbReference>
<keyword evidence="3" id="KW-0732">Signal</keyword>
<feature type="domain" description="Photosynthesis system II assembly factor Ycf48/Hcf136-like" evidence="4">
    <location>
        <begin position="74"/>
        <end position="240"/>
    </location>
</feature>
<dbReference type="Gene3D" id="2.130.10.10">
    <property type="entry name" value="YVTN repeat-like/Quinoprotein amine dehydrogenase"/>
    <property type="match status" value="2"/>
</dbReference>
<evidence type="ECO:0000259" key="4">
    <source>
        <dbReference type="Pfam" id="PF14870"/>
    </source>
</evidence>
<keyword evidence="6" id="KW-1185">Reference proteome</keyword>
<dbReference type="InterPro" id="IPR015943">
    <property type="entry name" value="WD40/YVTN_repeat-like_dom_sf"/>
</dbReference>
<evidence type="ECO:0000256" key="2">
    <source>
        <dbReference type="ARBA" id="ARBA00023276"/>
    </source>
</evidence>
<accession>A0A1G9NXF5</accession>
<dbReference type="CDD" id="cd15482">
    <property type="entry name" value="Sialidase_non-viral"/>
    <property type="match status" value="1"/>
</dbReference>
<dbReference type="Proteomes" id="UP000198552">
    <property type="component" value="Unassembled WGS sequence"/>
</dbReference>
<feature type="chain" id="PRO_5011713112" description="Photosynthesis system II assembly factor Ycf48/Hcf136-like domain-containing protein" evidence="3">
    <location>
        <begin position="21"/>
        <end position="333"/>
    </location>
</feature>
<gene>
    <name evidence="5" type="ORF">SAMN05428957_10163</name>
</gene>
<dbReference type="GO" id="GO:0009523">
    <property type="term" value="C:photosystem II"/>
    <property type="evidence" value="ECO:0007669"/>
    <property type="project" value="UniProtKB-KW"/>
</dbReference>
<dbReference type="STRING" id="1527607.SAMN05428957_10163"/>
<dbReference type="InterPro" id="IPR028203">
    <property type="entry name" value="PSII_CF48-like_dom"/>
</dbReference>
<evidence type="ECO:0000313" key="6">
    <source>
        <dbReference type="Proteomes" id="UP000198552"/>
    </source>
</evidence>
<dbReference type="RefSeq" id="WP_091565260.1">
    <property type="nucleotide sequence ID" value="NZ_FNHP01000001.1"/>
</dbReference>
<evidence type="ECO:0000313" key="5">
    <source>
        <dbReference type="EMBL" id="SDL91312.1"/>
    </source>
</evidence>
<keyword evidence="2" id="KW-0604">Photosystem II</keyword>
<dbReference type="PANTHER" id="PTHR47199">
    <property type="entry name" value="PHOTOSYSTEM II STABILITY/ASSEMBLY FACTOR HCF136, CHLOROPLASTIC"/>
    <property type="match status" value="1"/>
</dbReference>
<protein>
    <recommendedName>
        <fullName evidence="4">Photosynthesis system II assembly factor Ycf48/Hcf136-like domain-containing protein</fullName>
    </recommendedName>
</protein>